<sequence>MPSLPYVLRDEDMKELSHLFDINKTFQKSSAHDERGFSLMTSVNTTSRKLPFDQSLNYRGPTSSMVIMETVVSAYPKKKSEKYSISYVHTFIYGIKIIIRSIPADVHMQTPINSY</sequence>
<accession>A0A0C2MYY9</accession>
<gene>
    <name evidence="1" type="ORF">RF11_14113</name>
</gene>
<protein>
    <submittedName>
        <fullName evidence="1">Uncharacterized protein</fullName>
    </submittedName>
</protein>
<dbReference type="AlphaFoldDB" id="A0A0C2MYY9"/>
<name>A0A0C2MYY9_THEKT</name>
<reference evidence="1 2" key="1">
    <citation type="journal article" date="2014" name="Genome Biol. Evol.">
        <title>The genome of the myxosporean Thelohanellus kitauei shows adaptations to nutrient acquisition within its fish host.</title>
        <authorList>
            <person name="Yang Y."/>
            <person name="Xiong J."/>
            <person name="Zhou Z."/>
            <person name="Huo F."/>
            <person name="Miao W."/>
            <person name="Ran C."/>
            <person name="Liu Y."/>
            <person name="Zhang J."/>
            <person name="Feng J."/>
            <person name="Wang M."/>
            <person name="Wang M."/>
            <person name="Wang L."/>
            <person name="Yao B."/>
        </authorList>
    </citation>
    <scope>NUCLEOTIDE SEQUENCE [LARGE SCALE GENOMIC DNA]</scope>
    <source>
        <strain evidence="1">Wuqing</strain>
    </source>
</reference>
<dbReference type="EMBL" id="JWZT01003425">
    <property type="protein sequence ID" value="KII66867.1"/>
    <property type="molecule type" value="Genomic_DNA"/>
</dbReference>
<evidence type="ECO:0000313" key="1">
    <source>
        <dbReference type="EMBL" id="KII66867.1"/>
    </source>
</evidence>
<proteinExistence type="predicted"/>
<comment type="caution">
    <text evidence="1">The sequence shown here is derived from an EMBL/GenBank/DDBJ whole genome shotgun (WGS) entry which is preliminary data.</text>
</comment>
<keyword evidence="2" id="KW-1185">Reference proteome</keyword>
<evidence type="ECO:0000313" key="2">
    <source>
        <dbReference type="Proteomes" id="UP000031668"/>
    </source>
</evidence>
<organism evidence="1 2">
    <name type="scientific">Thelohanellus kitauei</name>
    <name type="common">Myxosporean</name>
    <dbReference type="NCBI Taxonomy" id="669202"/>
    <lineage>
        <taxon>Eukaryota</taxon>
        <taxon>Metazoa</taxon>
        <taxon>Cnidaria</taxon>
        <taxon>Myxozoa</taxon>
        <taxon>Myxosporea</taxon>
        <taxon>Bivalvulida</taxon>
        <taxon>Platysporina</taxon>
        <taxon>Myxobolidae</taxon>
        <taxon>Thelohanellus</taxon>
    </lineage>
</organism>
<dbReference type="Proteomes" id="UP000031668">
    <property type="component" value="Unassembled WGS sequence"/>
</dbReference>